<dbReference type="SUPFAM" id="SSF50156">
    <property type="entry name" value="PDZ domain-like"/>
    <property type="match status" value="1"/>
</dbReference>
<evidence type="ECO:0000256" key="5">
    <source>
        <dbReference type="ARBA" id="ARBA00022692"/>
    </source>
</evidence>
<dbReference type="CDD" id="cd06163">
    <property type="entry name" value="S2P-M50_PDZ_RseP-like"/>
    <property type="match status" value="1"/>
</dbReference>
<dbReference type="InterPro" id="IPR001478">
    <property type="entry name" value="PDZ"/>
</dbReference>
<evidence type="ECO:0000259" key="12">
    <source>
        <dbReference type="SMART" id="SM00228"/>
    </source>
</evidence>
<reference evidence="13" key="1">
    <citation type="submission" date="2018-10" db="EMBL/GenBank/DDBJ databases">
        <title>Iterative Subtractive Binning of Freshwater Chronoseries Metagenomes Recovers Nearly Complete Genomes from over Four Hundred Novel Species.</title>
        <authorList>
            <person name="Rodriguez-R L.M."/>
            <person name="Tsementzi D."/>
            <person name="Luo C."/>
            <person name="Konstantinidis K.T."/>
        </authorList>
    </citation>
    <scope>NUCLEOTIDE SEQUENCE</scope>
    <source>
        <strain evidence="13">WB7_6_001</strain>
    </source>
</reference>
<dbReference type="AlphaFoldDB" id="A0A964XSC1"/>
<evidence type="ECO:0000313" key="13">
    <source>
        <dbReference type="EMBL" id="NBN88652.1"/>
    </source>
</evidence>
<keyword evidence="8 11" id="KW-1133">Transmembrane helix</keyword>
<dbReference type="SMART" id="SM00228">
    <property type="entry name" value="PDZ"/>
    <property type="match status" value="1"/>
</dbReference>
<gene>
    <name evidence="13" type="ORF">EBV32_06155</name>
</gene>
<evidence type="ECO:0000256" key="4">
    <source>
        <dbReference type="ARBA" id="ARBA00022670"/>
    </source>
</evidence>
<keyword evidence="4" id="KW-0645">Protease</keyword>
<keyword evidence="7" id="KW-0862">Zinc</keyword>
<keyword evidence="9 13" id="KW-0482">Metalloprotease</keyword>
<dbReference type="Pfam" id="PF02163">
    <property type="entry name" value="Peptidase_M50"/>
    <property type="match status" value="1"/>
</dbReference>
<evidence type="ECO:0000256" key="6">
    <source>
        <dbReference type="ARBA" id="ARBA00022801"/>
    </source>
</evidence>
<feature type="domain" description="PDZ" evidence="12">
    <location>
        <begin position="125"/>
        <end position="193"/>
    </location>
</feature>
<dbReference type="InterPro" id="IPR041489">
    <property type="entry name" value="PDZ_6"/>
</dbReference>
<evidence type="ECO:0000256" key="3">
    <source>
        <dbReference type="ARBA" id="ARBA00007931"/>
    </source>
</evidence>
<evidence type="ECO:0000256" key="1">
    <source>
        <dbReference type="ARBA" id="ARBA00001947"/>
    </source>
</evidence>
<evidence type="ECO:0000256" key="7">
    <source>
        <dbReference type="ARBA" id="ARBA00022833"/>
    </source>
</evidence>
<dbReference type="GO" id="GO:0006508">
    <property type="term" value="P:proteolysis"/>
    <property type="evidence" value="ECO:0007669"/>
    <property type="project" value="UniProtKB-KW"/>
</dbReference>
<evidence type="ECO:0000256" key="2">
    <source>
        <dbReference type="ARBA" id="ARBA00004141"/>
    </source>
</evidence>
<evidence type="ECO:0000256" key="10">
    <source>
        <dbReference type="ARBA" id="ARBA00023136"/>
    </source>
</evidence>
<dbReference type="GO" id="GO:0016020">
    <property type="term" value="C:membrane"/>
    <property type="evidence" value="ECO:0007669"/>
    <property type="project" value="UniProtKB-SubCell"/>
</dbReference>
<dbReference type="PANTHER" id="PTHR42837:SF2">
    <property type="entry name" value="MEMBRANE METALLOPROTEASE ARASP2, CHLOROPLASTIC-RELATED"/>
    <property type="match status" value="1"/>
</dbReference>
<comment type="subcellular location">
    <subcellularLocation>
        <location evidence="2">Membrane</location>
        <topology evidence="2">Multi-pass membrane protein</topology>
    </subcellularLocation>
</comment>
<evidence type="ECO:0000256" key="8">
    <source>
        <dbReference type="ARBA" id="ARBA00022989"/>
    </source>
</evidence>
<feature type="non-terminal residue" evidence="13">
    <location>
        <position position="293"/>
    </location>
</feature>
<comment type="caution">
    <text evidence="13">The sequence shown here is derived from an EMBL/GenBank/DDBJ whole genome shotgun (WGS) entry which is preliminary data.</text>
</comment>
<comment type="similarity">
    <text evidence="3">Belongs to the peptidase M50B family.</text>
</comment>
<dbReference type="Proteomes" id="UP000713222">
    <property type="component" value="Unassembled WGS sequence"/>
</dbReference>
<accession>A0A964XSC1</accession>
<keyword evidence="6" id="KW-0378">Hydrolase</keyword>
<organism evidence="13 14">
    <name type="scientific">Candidatus Fonsibacter lacus</name>
    <dbReference type="NCBI Taxonomy" id="2576439"/>
    <lineage>
        <taxon>Bacteria</taxon>
        <taxon>Pseudomonadati</taxon>
        <taxon>Pseudomonadota</taxon>
        <taxon>Alphaproteobacteria</taxon>
        <taxon>Candidatus Pelagibacterales</taxon>
        <taxon>Candidatus Pelagibacterales incertae sedis</taxon>
        <taxon>Candidatus Fonsibacter</taxon>
    </lineage>
</organism>
<dbReference type="PANTHER" id="PTHR42837">
    <property type="entry name" value="REGULATOR OF SIGMA-E PROTEASE RSEP"/>
    <property type="match status" value="1"/>
</dbReference>
<dbReference type="InterPro" id="IPR036034">
    <property type="entry name" value="PDZ_sf"/>
</dbReference>
<feature type="transmembrane region" description="Helical" evidence="11">
    <location>
        <begin position="105"/>
        <end position="130"/>
    </location>
</feature>
<feature type="transmembrane region" description="Helical" evidence="11">
    <location>
        <begin position="6"/>
        <end position="24"/>
    </location>
</feature>
<keyword evidence="5 11" id="KW-0812">Transmembrane</keyword>
<evidence type="ECO:0000256" key="9">
    <source>
        <dbReference type="ARBA" id="ARBA00023049"/>
    </source>
</evidence>
<dbReference type="InterPro" id="IPR004387">
    <property type="entry name" value="Pept_M50_Zn"/>
</dbReference>
<comment type="cofactor">
    <cofactor evidence="1">
        <name>Zn(2+)</name>
        <dbReference type="ChEBI" id="CHEBI:29105"/>
    </cofactor>
</comment>
<dbReference type="InterPro" id="IPR008915">
    <property type="entry name" value="Peptidase_M50"/>
</dbReference>
<evidence type="ECO:0000313" key="14">
    <source>
        <dbReference type="Proteomes" id="UP000713222"/>
    </source>
</evidence>
<dbReference type="Gene3D" id="2.30.42.10">
    <property type="match status" value="1"/>
</dbReference>
<evidence type="ECO:0000256" key="11">
    <source>
        <dbReference type="SAM" id="Phobius"/>
    </source>
</evidence>
<dbReference type="GO" id="GO:0004222">
    <property type="term" value="F:metalloendopeptidase activity"/>
    <property type="evidence" value="ECO:0007669"/>
    <property type="project" value="InterPro"/>
</dbReference>
<proteinExistence type="inferred from homology"/>
<sequence>MSLINIIIPFIILISVVVFVHEYGHYYYAKKYGVKVTDFSIGFGKELFGWTDKDGTRWKVCLIPLGGYVKFFGDTNAASQPEKISSFSEDERTHLLATKKLYQRAIIVSAGPIANFILALFIFSCVYMFFGKDFSVPVIQDVKIDSPAYKAGLKKGDQIITINEQKITSMMEVSQFIALSDTNLIKITVLRDKKEYNFQVQSITQDTKDNLGNNISRKMIGIQIIPLNNEINRQKLGPAKAIYYSLKEIWFTISTTMSYVGKMIMGTEKADQLGGPIKIAQISGQVAELGIIP</sequence>
<dbReference type="EMBL" id="RGET01000217">
    <property type="protein sequence ID" value="NBN88652.1"/>
    <property type="molecule type" value="Genomic_DNA"/>
</dbReference>
<name>A0A964XSC1_9PROT</name>
<protein>
    <submittedName>
        <fullName evidence="13">RIP metalloprotease</fullName>
    </submittedName>
</protein>
<keyword evidence="10 11" id="KW-0472">Membrane</keyword>
<dbReference type="Pfam" id="PF17820">
    <property type="entry name" value="PDZ_6"/>
    <property type="match status" value="1"/>
</dbReference>